<dbReference type="eggNOG" id="ENOG5032S2K">
    <property type="taxonomic scope" value="Bacteria"/>
</dbReference>
<evidence type="ECO:0000313" key="2">
    <source>
        <dbReference type="EMBL" id="CCG43858.1"/>
    </source>
</evidence>
<evidence type="ECO:0000259" key="1">
    <source>
        <dbReference type="Pfam" id="PF07552"/>
    </source>
</evidence>
<dbReference type="STRING" id="866895.HBHAL_1486"/>
<name>I0JI90_HALH3</name>
<dbReference type="InterPro" id="IPR011428">
    <property type="entry name" value="Spore_coat_X/V"/>
</dbReference>
<dbReference type="Pfam" id="PF07552">
    <property type="entry name" value="Coat_X"/>
    <property type="match status" value="2"/>
</dbReference>
<keyword evidence="2" id="KW-0946">Virion</keyword>
<reference evidence="2 3" key="1">
    <citation type="journal article" date="2013" name="Environ. Microbiol.">
        <title>Chloride and organic osmolytes: a hybrid strategy to cope with elevated salinities by the moderately halophilic, chloride-dependent bacterium Halobacillus halophilus.</title>
        <authorList>
            <person name="Saum S.H."/>
            <person name="Pfeiffer F."/>
            <person name="Palm P."/>
            <person name="Rampp M."/>
            <person name="Schuster S.C."/>
            <person name="Muller V."/>
            <person name="Oesterhelt D."/>
        </authorList>
    </citation>
    <scope>NUCLEOTIDE SEQUENCE [LARGE SCALE GENOMIC DNA]</scope>
    <source>
        <strain evidence="3">ATCC 35676 / DSM 2266 / JCM 20832 / KCTC 3685 / LMG 17431 / NBRC 102448 / NCIMB 2269</strain>
    </source>
</reference>
<organism evidence="2 3">
    <name type="scientific">Halobacillus halophilus (strain ATCC 35676 / DSM 2266 / JCM 20832 / KCTC 3685 / LMG 17431 / NBRC 102448 / NCIMB 2269)</name>
    <name type="common">Sporosarcina halophila</name>
    <dbReference type="NCBI Taxonomy" id="866895"/>
    <lineage>
        <taxon>Bacteria</taxon>
        <taxon>Bacillati</taxon>
        <taxon>Bacillota</taxon>
        <taxon>Bacilli</taxon>
        <taxon>Bacillales</taxon>
        <taxon>Bacillaceae</taxon>
        <taxon>Halobacillus</taxon>
    </lineage>
</organism>
<dbReference type="AlphaFoldDB" id="I0JI90"/>
<protein>
    <submittedName>
        <fullName evidence="2">Spore coat protein X</fullName>
    </submittedName>
</protein>
<dbReference type="RefSeq" id="WP_014641765.1">
    <property type="nucleotide sequence ID" value="NC_017668.1"/>
</dbReference>
<sequence>MNKKYSYDHNYYHGDHHPGNYYHGKNEKDCRSDHDAAIVLEDGTQVSLNDQESDELIWIRNSCNVSVHTTDTQAAISLQAGLQLAIALVISITIGDSDKGKAIAQEIVQKFDSEQTNYQKIFVDNSKDVDITTTDTDLTVNIQALLQVLVTLVAELDVF</sequence>
<feature type="domain" description="Spore coat protein X/V" evidence="1">
    <location>
        <begin position="102"/>
        <end position="158"/>
    </location>
</feature>
<feature type="domain" description="Spore coat protein X/V" evidence="1">
    <location>
        <begin position="39"/>
        <end position="94"/>
    </location>
</feature>
<dbReference type="GO" id="GO:0030435">
    <property type="term" value="P:sporulation resulting in formation of a cellular spore"/>
    <property type="evidence" value="ECO:0007669"/>
    <property type="project" value="InterPro"/>
</dbReference>
<evidence type="ECO:0000313" key="3">
    <source>
        <dbReference type="Proteomes" id="UP000007397"/>
    </source>
</evidence>
<accession>I0JI90</accession>
<gene>
    <name evidence="2" type="ordered locus">HBHAL_1486</name>
</gene>
<dbReference type="GO" id="GO:0031160">
    <property type="term" value="C:spore wall"/>
    <property type="evidence" value="ECO:0007669"/>
    <property type="project" value="InterPro"/>
</dbReference>
<dbReference type="KEGG" id="hhd:HBHAL_1486"/>
<dbReference type="PATRIC" id="fig|866895.3.peg.486"/>
<proteinExistence type="predicted"/>
<keyword evidence="3" id="KW-1185">Reference proteome</keyword>
<dbReference type="EMBL" id="HE717023">
    <property type="protein sequence ID" value="CCG43858.1"/>
    <property type="molecule type" value="Genomic_DNA"/>
</dbReference>
<dbReference type="HOGENOM" id="CLU_113609_1_0_9"/>
<keyword evidence="2" id="KW-0167">Capsid protein</keyword>
<dbReference type="Proteomes" id="UP000007397">
    <property type="component" value="Chromosome"/>
</dbReference>